<gene>
    <name evidence="2" type="ORF">EYD45_04130</name>
</gene>
<keyword evidence="3" id="KW-1185">Reference proteome</keyword>
<dbReference type="AlphaFoldDB" id="A0A4Q9FIV2"/>
<dbReference type="EMBL" id="SIRT01000002">
    <property type="protein sequence ID" value="TBN05472.1"/>
    <property type="molecule type" value="Genomic_DNA"/>
</dbReference>
<evidence type="ECO:0000313" key="2">
    <source>
        <dbReference type="EMBL" id="TBN05472.1"/>
    </source>
</evidence>
<evidence type="ECO:0000313" key="3">
    <source>
        <dbReference type="Proteomes" id="UP000291142"/>
    </source>
</evidence>
<proteinExistence type="predicted"/>
<feature type="chain" id="PRO_5020843779" evidence="1">
    <location>
        <begin position="19"/>
        <end position="181"/>
    </location>
</feature>
<reference evidence="2 3" key="1">
    <citation type="submission" date="2019-02" db="EMBL/GenBank/DDBJ databases">
        <title>Hyunsoonleella sp., isolated from marine sediment.</title>
        <authorList>
            <person name="Liu B.-T."/>
        </authorList>
    </citation>
    <scope>NUCLEOTIDE SEQUENCE [LARGE SCALE GENOMIC DNA]</scope>
    <source>
        <strain evidence="2 3">T58</strain>
    </source>
</reference>
<feature type="signal peptide" evidence="1">
    <location>
        <begin position="1"/>
        <end position="18"/>
    </location>
</feature>
<evidence type="ECO:0000256" key="1">
    <source>
        <dbReference type="SAM" id="SignalP"/>
    </source>
</evidence>
<dbReference type="PROSITE" id="PS51257">
    <property type="entry name" value="PROKAR_LIPOPROTEIN"/>
    <property type="match status" value="1"/>
</dbReference>
<sequence>MKKILLLTMSLFALVACNNDDDENTTEPPLESFDYNETLGGDLSNVFDAPTNLAFVVGNNTVNASQSSSDVDYFTFTVPSESELIEITLDDYQSTDDAAFIGIVAGSAFSNDASSTGASDLLGGTLYGVSNRGNDILASMGTLGGAQGFTGALGSGNYTIWLNQTGASSEAFFNFKIRKAN</sequence>
<organism evidence="2 3">
    <name type="scientific">Hyunsoonleella flava</name>
    <dbReference type="NCBI Taxonomy" id="2527939"/>
    <lineage>
        <taxon>Bacteria</taxon>
        <taxon>Pseudomonadati</taxon>
        <taxon>Bacteroidota</taxon>
        <taxon>Flavobacteriia</taxon>
        <taxon>Flavobacteriales</taxon>
        <taxon>Flavobacteriaceae</taxon>
    </lineage>
</organism>
<name>A0A4Q9FIV2_9FLAO</name>
<comment type="caution">
    <text evidence="2">The sequence shown here is derived from an EMBL/GenBank/DDBJ whole genome shotgun (WGS) entry which is preliminary data.</text>
</comment>
<dbReference type="Proteomes" id="UP000291142">
    <property type="component" value="Unassembled WGS sequence"/>
</dbReference>
<keyword evidence="1" id="KW-0732">Signal</keyword>
<protein>
    <submittedName>
        <fullName evidence="2">Uncharacterized protein</fullName>
    </submittedName>
</protein>
<dbReference type="OrthoDB" id="9773411at2"/>
<accession>A0A4Q9FIV2</accession>
<dbReference type="RefSeq" id="WP_130963089.1">
    <property type="nucleotide sequence ID" value="NZ_SIRT01000002.1"/>
</dbReference>